<gene>
    <name evidence="6" type="ORF">SAMN05444716_10867</name>
</gene>
<feature type="domain" description="HTH tetR-type" evidence="5">
    <location>
        <begin position="18"/>
        <end position="78"/>
    </location>
</feature>
<dbReference type="STRING" id="1176198.SAMN05444716_10867"/>
<dbReference type="PANTHER" id="PTHR30055:SF234">
    <property type="entry name" value="HTH-TYPE TRANSCRIPTIONAL REGULATOR BETI"/>
    <property type="match status" value="1"/>
</dbReference>
<dbReference type="GO" id="GO:0000976">
    <property type="term" value="F:transcription cis-regulatory region binding"/>
    <property type="evidence" value="ECO:0007669"/>
    <property type="project" value="TreeGrafter"/>
</dbReference>
<evidence type="ECO:0000256" key="3">
    <source>
        <dbReference type="ARBA" id="ARBA00023163"/>
    </source>
</evidence>
<name>A0A1I6VGV1_9ACTN</name>
<dbReference type="PROSITE" id="PS50977">
    <property type="entry name" value="HTH_TETR_2"/>
    <property type="match status" value="1"/>
</dbReference>
<protein>
    <submittedName>
        <fullName evidence="6">DNA-binding transcriptional regulator, AcrR family</fullName>
    </submittedName>
</protein>
<keyword evidence="1" id="KW-0805">Transcription regulation</keyword>
<dbReference type="SUPFAM" id="SSF46689">
    <property type="entry name" value="Homeodomain-like"/>
    <property type="match status" value="1"/>
</dbReference>
<evidence type="ECO:0000256" key="1">
    <source>
        <dbReference type="ARBA" id="ARBA00023015"/>
    </source>
</evidence>
<reference evidence="7" key="1">
    <citation type="submission" date="2016-10" db="EMBL/GenBank/DDBJ databases">
        <authorList>
            <person name="Varghese N."/>
            <person name="Submissions S."/>
        </authorList>
    </citation>
    <scope>NUCLEOTIDE SEQUENCE [LARGE SCALE GENOMIC DNA]</scope>
    <source>
        <strain evidence="7">CGMCC 4.7047</strain>
    </source>
</reference>
<dbReference type="Gene3D" id="1.10.10.60">
    <property type="entry name" value="Homeodomain-like"/>
    <property type="match status" value="1"/>
</dbReference>
<dbReference type="PANTHER" id="PTHR30055">
    <property type="entry name" value="HTH-TYPE TRANSCRIPTIONAL REGULATOR RUTR"/>
    <property type="match status" value="1"/>
</dbReference>
<evidence type="ECO:0000313" key="6">
    <source>
        <dbReference type="EMBL" id="SFT12885.1"/>
    </source>
</evidence>
<dbReference type="InterPro" id="IPR009057">
    <property type="entry name" value="Homeodomain-like_sf"/>
</dbReference>
<evidence type="ECO:0000259" key="5">
    <source>
        <dbReference type="PROSITE" id="PS50977"/>
    </source>
</evidence>
<dbReference type="EMBL" id="FPAB01000008">
    <property type="protein sequence ID" value="SFT12885.1"/>
    <property type="molecule type" value="Genomic_DNA"/>
</dbReference>
<dbReference type="PRINTS" id="PR00455">
    <property type="entry name" value="HTHTETR"/>
</dbReference>
<organism evidence="6 7">
    <name type="scientific">Streptomyces harbinensis</name>
    <dbReference type="NCBI Taxonomy" id="1176198"/>
    <lineage>
        <taxon>Bacteria</taxon>
        <taxon>Bacillati</taxon>
        <taxon>Actinomycetota</taxon>
        <taxon>Actinomycetes</taxon>
        <taxon>Kitasatosporales</taxon>
        <taxon>Streptomycetaceae</taxon>
        <taxon>Streptomyces</taxon>
    </lineage>
</organism>
<evidence type="ECO:0000256" key="2">
    <source>
        <dbReference type="ARBA" id="ARBA00023125"/>
    </source>
</evidence>
<dbReference type="RefSeq" id="WP_093844019.1">
    <property type="nucleotide sequence ID" value="NZ_FPAB01000008.1"/>
</dbReference>
<dbReference type="SUPFAM" id="SSF48498">
    <property type="entry name" value="Tetracyclin repressor-like, C-terminal domain"/>
    <property type="match status" value="1"/>
</dbReference>
<dbReference type="Gene3D" id="1.10.357.10">
    <property type="entry name" value="Tetracycline Repressor, domain 2"/>
    <property type="match status" value="1"/>
</dbReference>
<keyword evidence="2 4" id="KW-0238">DNA-binding</keyword>
<accession>A0A1I6VGV1</accession>
<dbReference type="InterPro" id="IPR050109">
    <property type="entry name" value="HTH-type_TetR-like_transc_reg"/>
</dbReference>
<dbReference type="InterPro" id="IPR036271">
    <property type="entry name" value="Tet_transcr_reg_TetR-rel_C_sf"/>
</dbReference>
<dbReference type="Pfam" id="PF00440">
    <property type="entry name" value="TetR_N"/>
    <property type="match status" value="1"/>
</dbReference>
<keyword evidence="3" id="KW-0804">Transcription</keyword>
<dbReference type="Proteomes" id="UP000198873">
    <property type="component" value="Unassembled WGS sequence"/>
</dbReference>
<dbReference type="InterPro" id="IPR001647">
    <property type="entry name" value="HTH_TetR"/>
</dbReference>
<dbReference type="GO" id="GO:0003700">
    <property type="term" value="F:DNA-binding transcription factor activity"/>
    <property type="evidence" value="ECO:0007669"/>
    <property type="project" value="TreeGrafter"/>
</dbReference>
<evidence type="ECO:0000313" key="7">
    <source>
        <dbReference type="Proteomes" id="UP000198873"/>
    </source>
</evidence>
<evidence type="ECO:0000256" key="4">
    <source>
        <dbReference type="PROSITE-ProRule" id="PRU00335"/>
    </source>
</evidence>
<proteinExistence type="predicted"/>
<sequence length="208" mass="22908">MQSNPEPAGRKKPSFIEQARRTQIVDAAAEVVAEVGYARTSFARIAEKAGISKGVITYHFDSKDEILRQVVTRFFDQGWQHMEDRISAAESAAGQVRAWIGSQLEFFGAHRTQFLAMSDIMANHRTEDGSHAYASELAEEVSALAEILARGQRDGEMRPFDPHSFATMILHCTNGVLESWAMDPGIDLATESAALLDFIGHAIGREPS</sequence>
<keyword evidence="7" id="KW-1185">Reference proteome</keyword>
<dbReference type="AlphaFoldDB" id="A0A1I6VGV1"/>
<feature type="DNA-binding region" description="H-T-H motif" evidence="4">
    <location>
        <begin position="41"/>
        <end position="60"/>
    </location>
</feature>